<organism evidence="1 2">
    <name type="scientific">Agromyces bracchium</name>
    <dbReference type="NCBI Taxonomy" id="88376"/>
    <lineage>
        <taxon>Bacteria</taxon>
        <taxon>Bacillati</taxon>
        <taxon>Actinomycetota</taxon>
        <taxon>Actinomycetes</taxon>
        <taxon>Micrococcales</taxon>
        <taxon>Microbacteriaceae</taxon>
        <taxon>Agromyces</taxon>
    </lineage>
</organism>
<dbReference type="OrthoDB" id="581550at2"/>
<protein>
    <submittedName>
        <fullName evidence="1">Uncharacterized protein</fullName>
    </submittedName>
</protein>
<dbReference type="RefSeq" id="WP_155050617.1">
    <property type="nucleotide sequence ID" value="NZ_BAAAIB010000004.1"/>
</dbReference>
<accession>A0A6I3M3R1</accession>
<gene>
    <name evidence="1" type="ORF">GJ743_03820</name>
</gene>
<keyword evidence="2" id="KW-1185">Reference proteome</keyword>
<sequence length="99" mass="11118">MEFVGRHLITHPCIDCGESDIRVLDFDHRDGADKGAEVMRLAQGGHALARVAAEIAKCDVRCRNCHAVITYARMGSDWRSAMRLRLQAEVAAYIAEEYR</sequence>
<evidence type="ECO:0000313" key="2">
    <source>
        <dbReference type="Proteomes" id="UP000433071"/>
    </source>
</evidence>
<comment type="caution">
    <text evidence="1">The sequence shown here is derived from an EMBL/GenBank/DDBJ whole genome shotgun (WGS) entry which is preliminary data.</text>
</comment>
<dbReference type="EMBL" id="WMLB01000011">
    <property type="protein sequence ID" value="MTH67501.1"/>
    <property type="molecule type" value="Genomic_DNA"/>
</dbReference>
<dbReference type="AlphaFoldDB" id="A0A6I3M3R1"/>
<proteinExistence type="predicted"/>
<reference evidence="1 2" key="1">
    <citation type="submission" date="2019-11" db="EMBL/GenBank/DDBJ databases">
        <title>Agromyces kandeliae sp. nov., isolated from mangrove soil.</title>
        <authorList>
            <person name="Wang R."/>
        </authorList>
    </citation>
    <scope>NUCLEOTIDE SEQUENCE [LARGE SCALE GENOMIC DNA]</scope>
    <source>
        <strain evidence="1 2">JCM 11433</strain>
    </source>
</reference>
<dbReference type="Proteomes" id="UP000433071">
    <property type="component" value="Unassembled WGS sequence"/>
</dbReference>
<name>A0A6I3M3R1_9MICO</name>
<evidence type="ECO:0000313" key="1">
    <source>
        <dbReference type="EMBL" id="MTH67501.1"/>
    </source>
</evidence>